<accession>A0A9D1FN80</accession>
<dbReference type="Proteomes" id="UP000824002">
    <property type="component" value="Unassembled WGS sequence"/>
</dbReference>
<dbReference type="SUPFAM" id="SSF55136">
    <property type="entry name" value="Probable bacterial effector-binding domain"/>
    <property type="match status" value="1"/>
</dbReference>
<name>A0A9D1FN80_9FIRM</name>
<dbReference type="InterPro" id="IPR011256">
    <property type="entry name" value="Reg_factor_effector_dom_sf"/>
</dbReference>
<evidence type="ECO:0000259" key="4">
    <source>
        <dbReference type="PROSITE" id="PS01124"/>
    </source>
</evidence>
<sequence length="299" mass="34443">MDWISGIQNAIDYIEEHLTENISYELIAAQSFSSSYHFQRIFGILCGYTLGEYIRNRRLSLAGIELAAGNVKVIDIALKYGYESPDSFAKAFQKFHGILPSQAKNNGGNLKSFSRLILKISLEGGNIMSYRIERKPELIFTGYKRKFAGTPADRKEQEEAFYISSRTNQYILKGMSHDLETSYNIMNGFDDEGYNFWIASLLNGWLTDHLEEELGEDAARFEKIIVPAGLYLICETSRTKYPTMIFEELRKEAVCEWLPSSGYILSNAPEISVHHWPWKYDEAHPNRYTELWLPIEKIQ</sequence>
<evidence type="ECO:0000313" key="6">
    <source>
        <dbReference type="Proteomes" id="UP000824002"/>
    </source>
</evidence>
<dbReference type="InterPro" id="IPR009057">
    <property type="entry name" value="Homeodomain-like_sf"/>
</dbReference>
<dbReference type="PANTHER" id="PTHR47504">
    <property type="entry name" value="RIGHT ORIGIN-BINDING PROTEIN"/>
    <property type="match status" value="1"/>
</dbReference>
<dbReference type="PANTHER" id="PTHR47504:SF5">
    <property type="entry name" value="RIGHT ORIGIN-BINDING PROTEIN"/>
    <property type="match status" value="1"/>
</dbReference>
<dbReference type="AlphaFoldDB" id="A0A9D1FN80"/>
<dbReference type="Gene3D" id="1.10.10.60">
    <property type="entry name" value="Homeodomain-like"/>
    <property type="match status" value="2"/>
</dbReference>
<keyword evidence="3" id="KW-0804">Transcription</keyword>
<proteinExistence type="predicted"/>
<dbReference type="GO" id="GO:0003700">
    <property type="term" value="F:DNA-binding transcription factor activity"/>
    <property type="evidence" value="ECO:0007669"/>
    <property type="project" value="InterPro"/>
</dbReference>
<dbReference type="PROSITE" id="PS01124">
    <property type="entry name" value="HTH_ARAC_FAMILY_2"/>
    <property type="match status" value="1"/>
</dbReference>
<reference evidence="5" key="2">
    <citation type="journal article" date="2021" name="PeerJ">
        <title>Extensive microbial diversity within the chicken gut microbiome revealed by metagenomics and culture.</title>
        <authorList>
            <person name="Gilroy R."/>
            <person name="Ravi A."/>
            <person name="Getino M."/>
            <person name="Pursley I."/>
            <person name="Horton D.L."/>
            <person name="Alikhan N.F."/>
            <person name="Baker D."/>
            <person name="Gharbi K."/>
            <person name="Hall N."/>
            <person name="Watson M."/>
            <person name="Adriaenssens E.M."/>
            <person name="Foster-Nyarko E."/>
            <person name="Jarju S."/>
            <person name="Secka A."/>
            <person name="Antonio M."/>
            <person name="Oren A."/>
            <person name="Chaudhuri R.R."/>
            <person name="La Ragione R."/>
            <person name="Hildebrand F."/>
            <person name="Pallen M.J."/>
        </authorList>
    </citation>
    <scope>NUCLEOTIDE SEQUENCE</scope>
    <source>
        <strain evidence="5">CHK199-13235</strain>
    </source>
</reference>
<evidence type="ECO:0000313" key="5">
    <source>
        <dbReference type="EMBL" id="HIS76931.1"/>
    </source>
</evidence>
<dbReference type="SUPFAM" id="SSF46689">
    <property type="entry name" value="Homeodomain-like"/>
    <property type="match status" value="2"/>
</dbReference>
<dbReference type="PRINTS" id="PR00032">
    <property type="entry name" value="HTHARAC"/>
</dbReference>
<feature type="domain" description="HTH araC/xylS-type" evidence="4">
    <location>
        <begin position="8"/>
        <end position="106"/>
    </location>
</feature>
<dbReference type="GO" id="GO:0043565">
    <property type="term" value="F:sequence-specific DNA binding"/>
    <property type="evidence" value="ECO:0007669"/>
    <property type="project" value="InterPro"/>
</dbReference>
<dbReference type="InterPro" id="IPR050959">
    <property type="entry name" value="MarA-like"/>
</dbReference>
<dbReference type="SMART" id="SM00342">
    <property type="entry name" value="HTH_ARAC"/>
    <property type="match status" value="1"/>
</dbReference>
<keyword evidence="1" id="KW-0805">Transcription regulation</keyword>
<gene>
    <name evidence="5" type="ORF">IAB51_08995</name>
</gene>
<protein>
    <submittedName>
        <fullName evidence="5">AraC family transcriptional regulator</fullName>
    </submittedName>
</protein>
<dbReference type="Gene3D" id="3.20.80.10">
    <property type="entry name" value="Regulatory factor, effector binding domain"/>
    <property type="match status" value="1"/>
</dbReference>
<comment type="caution">
    <text evidence="5">The sequence shown here is derived from an EMBL/GenBank/DDBJ whole genome shotgun (WGS) entry which is preliminary data.</text>
</comment>
<dbReference type="Pfam" id="PF12833">
    <property type="entry name" value="HTH_18"/>
    <property type="match status" value="1"/>
</dbReference>
<reference evidence="5" key="1">
    <citation type="submission" date="2020-10" db="EMBL/GenBank/DDBJ databases">
        <authorList>
            <person name="Gilroy R."/>
        </authorList>
    </citation>
    <scope>NUCLEOTIDE SEQUENCE</scope>
    <source>
        <strain evidence="5">CHK199-13235</strain>
    </source>
</reference>
<evidence type="ECO:0000256" key="1">
    <source>
        <dbReference type="ARBA" id="ARBA00023015"/>
    </source>
</evidence>
<evidence type="ECO:0000256" key="2">
    <source>
        <dbReference type="ARBA" id="ARBA00023125"/>
    </source>
</evidence>
<keyword evidence="2" id="KW-0238">DNA-binding</keyword>
<dbReference type="InterPro" id="IPR018060">
    <property type="entry name" value="HTH_AraC"/>
</dbReference>
<organism evidence="5 6">
    <name type="scientific">Candidatus Merdivicinus excrementipullorum</name>
    <dbReference type="NCBI Taxonomy" id="2840867"/>
    <lineage>
        <taxon>Bacteria</taxon>
        <taxon>Bacillati</taxon>
        <taxon>Bacillota</taxon>
        <taxon>Clostridia</taxon>
        <taxon>Eubacteriales</taxon>
        <taxon>Oscillospiraceae</taxon>
        <taxon>Oscillospiraceae incertae sedis</taxon>
        <taxon>Candidatus Merdivicinus</taxon>
    </lineage>
</organism>
<dbReference type="EMBL" id="DVJP01000058">
    <property type="protein sequence ID" value="HIS76931.1"/>
    <property type="molecule type" value="Genomic_DNA"/>
</dbReference>
<evidence type="ECO:0000256" key="3">
    <source>
        <dbReference type="ARBA" id="ARBA00023163"/>
    </source>
</evidence>
<dbReference type="InterPro" id="IPR020449">
    <property type="entry name" value="Tscrpt_reg_AraC-type_HTH"/>
</dbReference>